<dbReference type="AlphaFoldDB" id="A0AAU9ERA2"/>
<sequence length="586" mass="61892">MPVDPFSPELYRRNLEVVSMVSPEVAAWLERSGATAGAPVAEVEAGENEGLSRLRPRPGGITLVVGGGLLDEVALLLERMPSGHQVFCLQPRAELLLAALGRHDLSLPLGREELVLLAPAEADLEEALSRNPQLSLTGQMEMVHLHAGPESEASRARARLYRVLGHALRARDLALDWEMQSGANLVANLVHAAFAAQAPALPGSLIGRPAVLALDGDSLPEALEHLAGNLGGAAFFCSDRALPRVAEAGIVPSGVGLASPALGPLFAYSHPVLARTPLIAEEVAHAPTIRAHPGPVFLCLGPRGTALGPLAPLAEALSPQQHTLGRLAEVALVAGCHPLILVGADLSDPQGELMMPDMDGGTVKATLHQAAGACALGRVLARQGVSAINTSRNGLGLPGTTYASLAEMLPLLGGPGQPVQAALLRQERWLSADALEHYARGLNRASTAATRLWQRAAAPLADYQELCSQRAGQWLYAAEALFLALAEQAAADSMLAAFLDGCLVRSFRRRHHLMCQSHVHSVGIGECCDQLRLCLAELEGRAGELAAGLRRTAEEMNTLAQARRDNDDRVLERFAKSTGHQEAILT</sequence>
<evidence type="ECO:0000313" key="1">
    <source>
        <dbReference type="EMBL" id="BEQ16376.1"/>
    </source>
</evidence>
<evidence type="ECO:0000313" key="2">
    <source>
        <dbReference type="Proteomes" id="UP001366166"/>
    </source>
</evidence>
<name>A0AAU9ERA2_9BACT</name>
<reference evidence="2" key="1">
    <citation type="journal article" date="2023" name="Arch. Microbiol.">
        <title>Desulfoferula mesophilus gen. nov. sp. nov., a mesophilic sulfate-reducing bacterium isolated from a brackish lake sediment.</title>
        <authorList>
            <person name="Watanabe T."/>
            <person name="Yabe T."/>
            <person name="Tsuji J.M."/>
            <person name="Fukui M."/>
        </authorList>
    </citation>
    <scope>NUCLEOTIDE SEQUENCE [LARGE SCALE GENOMIC DNA]</scope>
    <source>
        <strain evidence="2">12FAK</strain>
    </source>
</reference>
<dbReference type="KEGG" id="dmp:FAK_34420"/>
<dbReference type="EMBL" id="AP028679">
    <property type="protein sequence ID" value="BEQ16376.1"/>
    <property type="molecule type" value="Genomic_DNA"/>
</dbReference>
<organism evidence="1 2">
    <name type="scientific">Desulfoferula mesophila</name>
    <dbReference type="NCBI Taxonomy" id="3058419"/>
    <lineage>
        <taxon>Bacteria</taxon>
        <taxon>Pseudomonadati</taxon>
        <taxon>Thermodesulfobacteriota</taxon>
        <taxon>Desulfarculia</taxon>
        <taxon>Desulfarculales</taxon>
        <taxon>Desulfarculaceae</taxon>
        <taxon>Desulfoferula</taxon>
    </lineage>
</organism>
<evidence type="ECO:0008006" key="3">
    <source>
        <dbReference type="Google" id="ProtNLM"/>
    </source>
</evidence>
<accession>A0AAU9ERA2</accession>
<keyword evidence="2" id="KW-1185">Reference proteome</keyword>
<dbReference type="Proteomes" id="UP001366166">
    <property type="component" value="Chromosome"/>
</dbReference>
<dbReference type="RefSeq" id="WP_338602115.1">
    <property type="nucleotide sequence ID" value="NZ_AP028679.1"/>
</dbReference>
<protein>
    <recommendedName>
        <fullName evidence="3">DUF115 domain-containing protein</fullName>
    </recommendedName>
</protein>
<gene>
    <name evidence="1" type="ORF">FAK_34420</name>
</gene>
<proteinExistence type="predicted"/>